<dbReference type="PANTHER" id="PTHR33678">
    <property type="entry name" value="BLL1576 PROTEIN"/>
    <property type="match status" value="1"/>
</dbReference>
<dbReference type="InterPro" id="IPR004291">
    <property type="entry name" value="Transposase_IS66_central"/>
</dbReference>
<feature type="compositionally biased region" description="Low complexity" evidence="1">
    <location>
        <begin position="56"/>
        <end position="67"/>
    </location>
</feature>
<feature type="domain" description="DUF6444" evidence="3">
    <location>
        <begin position="35"/>
        <end position="93"/>
    </location>
</feature>
<name>A0A5K7YRT7_9BACT</name>
<dbReference type="NCBIfam" id="NF033517">
    <property type="entry name" value="transpos_IS66"/>
    <property type="match status" value="1"/>
</dbReference>
<dbReference type="KEGG" id="dalk:DSCA_53380"/>
<feature type="domain" description="Transposase IS66 central" evidence="2">
    <location>
        <begin position="191"/>
        <end position="421"/>
    </location>
</feature>
<dbReference type="Pfam" id="PF03050">
    <property type="entry name" value="DDE_Tnp_IS66"/>
    <property type="match status" value="1"/>
</dbReference>
<proteinExistence type="predicted"/>
<accession>A0A5K7YRT7</accession>
<evidence type="ECO:0000259" key="3">
    <source>
        <dbReference type="Pfam" id="PF20042"/>
    </source>
</evidence>
<evidence type="ECO:0000313" key="5">
    <source>
        <dbReference type="Proteomes" id="UP000427906"/>
    </source>
</evidence>
<dbReference type="Proteomes" id="UP000427906">
    <property type="component" value="Chromosome"/>
</dbReference>
<evidence type="ECO:0000313" key="4">
    <source>
        <dbReference type="EMBL" id="BBO71408.1"/>
    </source>
</evidence>
<evidence type="ECO:0000256" key="1">
    <source>
        <dbReference type="SAM" id="MobiDB-lite"/>
    </source>
</evidence>
<gene>
    <name evidence="4" type="ORF">DSCA_53380</name>
</gene>
<dbReference type="AlphaFoldDB" id="A0A5K7YRT7"/>
<feature type="region of interest" description="Disordered" evidence="1">
    <location>
        <begin position="48"/>
        <end position="98"/>
    </location>
</feature>
<feature type="compositionally biased region" description="Basic residues" evidence="1">
    <location>
        <begin position="69"/>
        <end position="91"/>
    </location>
</feature>
<keyword evidence="5" id="KW-1185">Reference proteome</keyword>
<evidence type="ECO:0008006" key="6">
    <source>
        <dbReference type="Google" id="ProtNLM"/>
    </source>
</evidence>
<reference evidence="4 5" key="1">
    <citation type="submission" date="2019-11" db="EMBL/GenBank/DDBJ databases">
        <title>Comparative genomics of hydrocarbon-degrading Desulfosarcina strains.</title>
        <authorList>
            <person name="Watanabe M."/>
            <person name="Kojima H."/>
            <person name="Fukui M."/>
        </authorList>
    </citation>
    <scope>NUCLEOTIDE SEQUENCE [LARGE SCALE GENOMIC DNA]</scope>
    <source>
        <strain evidence="4 5">PL12</strain>
    </source>
</reference>
<dbReference type="PANTHER" id="PTHR33678:SF2">
    <property type="match status" value="1"/>
</dbReference>
<dbReference type="EMBL" id="AP021874">
    <property type="protein sequence ID" value="BBO71408.1"/>
    <property type="molecule type" value="Genomic_DNA"/>
</dbReference>
<protein>
    <recommendedName>
        <fullName evidence="6">Transposase</fullName>
    </recommendedName>
</protein>
<sequence>MALKRPFSELDWQLTPEPVRHYIMALERTLFDMEQRIALHEKRLEKLEVRTRKNSHNSSKSPSSDPPFARKKRKQKKSKKAKGGQKGHKPHQQQVLDPTESYWLTPQRCSCGHSAFDQEKMKTFYVHQHIELPEIEMQVNHYLLQQCDCPNCGNVVKAMLPPEMSTGYGPRFTAFIGELSGIKGMSRNDVKKLCESVLDIPIATGTIQKIVDRTSNALLPVYERIGQIARRFWCNYIDETSWFKQNDLHWLWAMVNERVAFYRIDPHRSKAAFENLIQDWNGILVSDGYGLYQKWVHRQTCLAHLIRKADALTERKKPDLRRFGEIVAAWLRQLVSFAKEPPDSKQWSDFYTFFLFTVSLWEEDKTDAGRLARQIVREMDSLWTFLDHHGVEPTNNRAERALRFGVLWRKRSLGTQSEKGNRWVERILSLKETCRLNEKPTFPFLVECIASYFRNIMPDLSWI</sequence>
<dbReference type="RefSeq" id="WP_155319251.1">
    <property type="nucleotide sequence ID" value="NZ_AP021874.1"/>
</dbReference>
<dbReference type="InterPro" id="IPR045618">
    <property type="entry name" value="DUF6444"/>
</dbReference>
<dbReference type="OrthoDB" id="5526367at2"/>
<evidence type="ECO:0000259" key="2">
    <source>
        <dbReference type="Pfam" id="PF03050"/>
    </source>
</evidence>
<dbReference type="Pfam" id="PF20042">
    <property type="entry name" value="DUF6444"/>
    <property type="match status" value="1"/>
</dbReference>
<dbReference type="InterPro" id="IPR052344">
    <property type="entry name" value="Transposase-related"/>
</dbReference>
<organism evidence="4 5">
    <name type="scientific">Desulfosarcina alkanivorans</name>
    <dbReference type="NCBI Taxonomy" id="571177"/>
    <lineage>
        <taxon>Bacteria</taxon>
        <taxon>Pseudomonadati</taxon>
        <taxon>Thermodesulfobacteriota</taxon>
        <taxon>Desulfobacteria</taxon>
        <taxon>Desulfobacterales</taxon>
        <taxon>Desulfosarcinaceae</taxon>
        <taxon>Desulfosarcina</taxon>
    </lineage>
</organism>